<dbReference type="OrthoDB" id="490569at2"/>
<dbReference type="InterPro" id="IPR018637">
    <property type="entry name" value="DUF2059"/>
</dbReference>
<sequence length="168" mass="18542">MSMHRTLRFCCAILLSCIGPSAIADSTTHADSAERFLQLANADRLAVPVYAQVQQMFAQRFAETQAPDSKKALLERYQAQADAALDKAIGWDKLKPDLVALYTGQFSETELNQLIDFYQSPLGKKMLAKLPELNARSAQLTQAKLEAAVPEVNKLLADMTAELDTQKP</sequence>
<dbReference type="eggNOG" id="COG3184">
    <property type="taxonomic scope" value="Bacteria"/>
</dbReference>
<feature type="signal peptide" evidence="1">
    <location>
        <begin position="1"/>
        <end position="24"/>
    </location>
</feature>
<comment type="caution">
    <text evidence="3">The sequence shown here is derived from an EMBL/GenBank/DDBJ whole genome shotgun (WGS) entry which is preliminary data.</text>
</comment>
<dbReference type="HOGENOM" id="CLU_107918_1_0_6"/>
<feature type="chain" id="PRO_5001606533" description="DUF2059 domain-containing protein" evidence="1">
    <location>
        <begin position="25"/>
        <end position="168"/>
    </location>
</feature>
<dbReference type="RefSeq" id="WP_003297094.1">
    <property type="nucleotide sequence ID" value="NZ_KK020676.1"/>
</dbReference>
<evidence type="ECO:0000259" key="2">
    <source>
        <dbReference type="Pfam" id="PF09832"/>
    </source>
</evidence>
<reference evidence="3 4" key="1">
    <citation type="journal article" date="2013" name="Genome Announc.">
        <title>Draft Genome of the Nitrogen-Fixing Bacterium Pseudomonas stutzeri Strain KOS6 Isolated from Industrial Hydrocarbon Sludge.</title>
        <authorList>
            <person name="Grigoryeva T.V."/>
            <person name="Laikov A.V."/>
            <person name="Naumova R.P."/>
            <person name="Manolov A.I."/>
            <person name="Larin A.K."/>
            <person name="Karpova I.Y."/>
            <person name="Semashko T.A."/>
            <person name="Alexeev D.G."/>
            <person name="Kostryukova E.S."/>
            <person name="Muller R."/>
            <person name="Govorun V.M."/>
        </authorList>
    </citation>
    <scope>NUCLEOTIDE SEQUENCE [LARGE SCALE GENOMIC DNA]</scope>
    <source>
        <strain evidence="3 4">KOS6</strain>
    </source>
</reference>
<gene>
    <name evidence="3" type="ORF">B597_004660</name>
</gene>
<feature type="domain" description="DUF2059" evidence="2">
    <location>
        <begin position="92"/>
        <end position="151"/>
    </location>
</feature>
<accession>A0A061JVQ6</accession>
<protein>
    <recommendedName>
        <fullName evidence="2">DUF2059 domain-containing protein</fullName>
    </recommendedName>
</protein>
<organism evidence="3 4">
    <name type="scientific">Stutzerimonas stutzeri KOS6</name>
    <dbReference type="NCBI Taxonomy" id="1218352"/>
    <lineage>
        <taxon>Bacteria</taxon>
        <taxon>Pseudomonadati</taxon>
        <taxon>Pseudomonadota</taxon>
        <taxon>Gammaproteobacteria</taxon>
        <taxon>Pseudomonadales</taxon>
        <taxon>Pseudomonadaceae</taxon>
        <taxon>Stutzerimonas</taxon>
    </lineage>
</organism>
<name>A0A061JVQ6_STUST</name>
<proteinExistence type="predicted"/>
<dbReference type="Proteomes" id="UP000026923">
    <property type="component" value="Unassembled WGS sequence"/>
</dbReference>
<dbReference type="Pfam" id="PF09832">
    <property type="entry name" value="DUF2059"/>
    <property type="match status" value="1"/>
</dbReference>
<dbReference type="EMBL" id="AMCZ02000003">
    <property type="protein sequence ID" value="EWC42705.1"/>
    <property type="molecule type" value="Genomic_DNA"/>
</dbReference>
<dbReference type="AlphaFoldDB" id="A0A061JVQ6"/>
<evidence type="ECO:0000256" key="1">
    <source>
        <dbReference type="SAM" id="SignalP"/>
    </source>
</evidence>
<keyword evidence="1" id="KW-0732">Signal</keyword>
<evidence type="ECO:0000313" key="4">
    <source>
        <dbReference type="Proteomes" id="UP000026923"/>
    </source>
</evidence>
<evidence type="ECO:0000313" key="3">
    <source>
        <dbReference type="EMBL" id="EWC42705.1"/>
    </source>
</evidence>